<proteinExistence type="predicted"/>
<keyword evidence="2" id="KW-1185">Reference proteome</keyword>
<comment type="caution">
    <text evidence="1">The sequence shown here is derived from an EMBL/GenBank/DDBJ whole genome shotgun (WGS) entry which is preliminary data.</text>
</comment>
<dbReference type="SMART" id="SM00238">
    <property type="entry name" value="BIR"/>
    <property type="match status" value="2"/>
</dbReference>
<dbReference type="CDD" id="cd00022">
    <property type="entry name" value="BIR"/>
    <property type="match status" value="2"/>
</dbReference>
<dbReference type="SUPFAM" id="SSF57924">
    <property type="entry name" value="Inhibitor of apoptosis (IAP) repeat"/>
    <property type="match status" value="4"/>
</dbReference>
<dbReference type="Proteomes" id="UP001381693">
    <property type="component" value="Unassembled WGS sequence"/>
</dbReference>
<sequence length="618" mass="71033">MVGERDDCGKTINYSKRHDMFIETNRLTTFLGENLTIGKDKNVVIENRLKPTLAMNGFFYIRERYIVCVCCQEVHEHGPVSQILSTGHKSDCHFPTAEGCHGNVSRDGRFCVRGYQLQQRVDIHSTRYVYSSNLKMTFSKTFDTLNKRIKSFDLFKNIRFGQWESFHSGTKMAMAGFHYTGTADKVMCFYCGGSIMNWSDDDDIIAEHVKWFPHCLFAQLVNFPSNKSFHGQFLFHLFDLIKEFKRIESLGLKCIKVKPLMTNSQNYRIGDSEEGRVNDIDFSDKDLAKMMVQEDRTFDKQQCYGLNRETDRRSTFKNFNKRNENIEAKGSVLASKGFIYQEGDNTIQCVFCDASFKVSNNWSTAFYKHDVDCAAASAYDRGNVPFEMCDVVKQINKTSNGFMIIKKIFYEQQRERRIDLGTRTDSTFTFPQLGLNDISIWQRFGNFSTKESRLTTFADKECYIFSPKEMAAAGFLSVFRGDSVVCHYCGGGLRNWQLGDDPLALHLLFYPYCDFAHMMAAEGEFDFYGTGAVNNFSSQVVDWQLFLKFMKLKKVALRSVESCDEQILMTIMNVFDEGEETSSSTDVKRIRSCSSSDSVILIDDVQQCDKPDNDDDQQ</sequence>
<organism evidence="1 2">
    <name type="scientific">Halocaridina rubra</name>
    <name type="common">Hawaiian red shrimp</name>
    <dbReference type="NCBI Taxonomy" id="373956"/>
    <lineage>
        <taxon>Eukaryota</taxon>
        <taxon>Metazoa</taxon>
        <taxon>Ecdysozoa</taxon>
        <taxon>Arthropoda</taxon>
        <taxon>Crustacea</taxon>
        <taxon>Multicrustacea</taxon>
        <taxon>Malacostraca</taxon>
        <taxon>Eumalacostraca</taxon>
        <taxon>Eucarida</taxon>
        <taxon>Decapoda</taxon>
        <taxon>Pleocyemata</taxon>
        <taxon>Caridea</taxon>
        <taxon>Atyoidea</taxon>
        <taxon>Atyidae</taxon>
        <taxon>Halocaridina</taxon>
    </lineage>
</organism>
<dbReference type="Gene3D" id="1.10.1170.10">
    <property type="entry name" value="Inhibitor Of Apoptosis Protein (2mihbC-IAP-1), Chain A"/>
    <property type="match status" value="3"/>
</dbReference>
<dbReference type="Pfam" id="PF00653">
    <property type="entry name" value="BIR"/>
    <property type="match status" value="3"/>
</dbReference>
<dbReference type="PANTHER" id="PTHR10044">
    <property type="entry name" value="INHIBITOR OF APOPTOSIS"/>
    <property type="match status" value="1"/>
</dbReference>
<gene>
    <name evidence="1" type="ORF">SK128_012834</name>
</gene>
<protein>
    <submittedName>
        <fullName evidence="1">Uncharacterized protein</fullName>
    </submittedName>
</protein>
<dbReference type="GO" id="GO:0005634">
    <property type="term" value="C:nucleus"/>
    <property type="evidence" value="ECO:0007669"/>
    <property type="project" value="TreeGrafter"/>
</dbReference>
<evidence type="ECO:0000313" key="2">
    <source>
        <dbReference type="Proteomes" id="UP001381693"/>
    </source>
</evidence>
<evidence type="ECO:0000313" key="1">
    <source>
        <dbReference type="EMBL" id="KAK7069667.1"/>
    </source>
</evidence>
<dbReference type="InterPro" id="IPR001370">
    <property type="entry name" value="BIR_rpt"/>
</dbReference>
<dbReference type="EMBL" id="JAXCGZ010015986">
    <property type="protein sequence ID" value="KAK7069667.1"/>
    <property type="molecule type" value="Genomic_DNA"/>
</dbReference>
<accession>A0AAN9A4V7</accession>
<dbReference type="PANTHER" id="PTHR10044:SF139">
    <property type="entry name" value="DEATH-ASSOCIATED INHIBITOR OF APOPTOSIS 2"/>
    <property type="match status" value="1"/>
</dbReference>
<dbReference type="PROSITE" id="PS01282">
    <property type="entry name" value="BIR_REPEAT_1"/>
    <property type="match status" value="1"/>
</dbReference>
<dbReference type="PROSITE" id="PS50143">
    <property type="entry name" value="BIR_REPEAT_2"/>
    <property type="match status" value="3"/>
</dbReference>
<dbReference type="AlphaFoldDB" id="A0AAN9A4V7"/>
<reference evidence="1 2" key="1">
    <citation type="submission" date="2023-11" db="EMBL/GenBank/DDBJ databases">
        <title>Halocaridina rubra genome assembly.</title>
        <authorList>
            <person name="Smith C."/>
        </authorList>
    </citation>
    <scope>NUCLEOTIDE SEQUENCE [LARGE SCALE GENOMIC DNA]</scope>
    <source>
        <strain evidence="1">EP-1</strain>
        <tissue evidence="1">Whole</tissue>
    </source>
</reference>
<dbReference type="GO" id="GO:0051726">
    <property type="term" value="P:regulation of cell cycle"/>
    <property type="evidence" value="ECO:0007669"/>
    <property type="project" value="TreeGrafter"/>
</dbReference>
<name>A0AAN9A4V7_HALRR</name>
<dbReference type="GO" id="GO:0005737">
    <property type="term" value="C:cytoplasm"/>
    <property type="evidence" value="ECO:0007669"/>
    <property type="project" value="TreeGrafter"/>
</dbReference>
<dbReference type="InterPro" id="IPR050784">
    <property type="entry name" value="IAP"/>
</dbReference>